<dbReference type="InterPro" id="IPR043519">
    <property type="entry name" value="NT_sf"/>
</dbReference>
<name>A0ABW9XI91_9BACL</name>
<dbReference type="SUPFAM" id="SSF81301">
    <property type="entry name" value="Nucleotidyltransferase"/>
    <property type="match status" value="1"/>
</dbReference>
<protein>
    <submittedName>
        <fullName evidence="1">GrpB family protein</fullName>
    </submittedName>
</protein>
<gene>
    <name evidence="1" type="ORF">GT019_00500</name>
</gene>
<dbReference type="RefSeq" id="WP_161740128.1">
    <property type="nucleotide sequence ID" value="NZ_JAAAMV010000001.1"/>
</dbReference>
<sequence length="181" mass="21115">MRDPIVIMPYDANWPAEFNEIGSRLRHALAARALRIDHIGSTAIVGLDAKPVIDIQVSVERFNDKRELAELFAELGYLLRDDNPDLTKRYFRESDGMRRTHIHVREQGSFTEQLALLFRDYVRAHAHEAKRYAAVKHSLAKSLRHERDRYTEEKEPYVWDILRSASRWSQKTGWKPGESDA</sequence>
<organism evidence="1 2">
    <name type="scientific">Paenibacillus glycinis</name>
    <dbReference type="NCBI Taxonomy" id="2697035"/>
    <lineage>
        <taxon>Bacteria</taxon>
        <taxon>Bacillati</taxon>
        <taxon>Bacillota</taxon>
        <taxon>Bacilli</taxon>
        <taxon>Bacillales</taxon>
        <taxon>Paenibacillaceae</taxon>
        <taxon>Paenibacillus</taxon>
    </lineage>
</organism>
<evidence type="ECO:0000313" key="1">
    <source>
        <dbReference type="EMBL" id="NBD22342.1"/>
    </source>
</evidence>
<evidence type="ECO:0000313" key="2">
    <source>
        <dbReference type="Proteomes" id="UP000665561"/>
    </source>
</evidence>
<comment type="caution">
    <text evidence="1">The sequence shown here is derived from an EMBL/GenBank/DDBJ whole genome shotgun (WGS) entry which is preliminary data.</text>
</comment>
<dbReference type="Proteomes" id="UP000665561">
    <property type="component" value="Unassembled WGS sequence"/>
</dbReference>
<keyword evidence="2" id="KW-1185">Reference proteome</keyword>
<dbReference type="InterPro" id="IPR007344">
    <property type="entry name" value="GrpB/CoaE"/>
</dbReference>
<dbReference type="Gene3D" id="3.30.460.10">
    <property type="entry name" value="Beta Polymerase, domain 2"/>
    <property type="match status" value="1"/>
</dbReference>
<dbReference type="EMBL" id="JAAAMV010000001">
    <property type="protein sequence ID" value="NBD22342.1"/>
    <property type="molecule type" value="Genomic_DNA"/>
</dbReference>
<proteinExistence type="predicted"/>
<reference evidence="1 2" key="1">
    <citation type="submission" date="2020-01" db="EMBL/GenBank/DDBJ databases">
        <title>Paenibacillus soybeanensis sp. nov. isolated from the nodules of soybean (Glycine max(L.) Merr).</title>
        <authorList>
            <person name="Wang H."/>
        </authorList>
    </citation>
    <scope>NUCLEOTIDE SEQUENCE [LARGE SCALE GENOMIC DNA]</scope>
    <source>
        <strain evidence="1 2">T1</strain>
    </source>
</reference>
<dbReference type="PANTHER" id="PTHR34822">
    <property type="entry name" value="GRPB DOMAIN PROTEIN (AFU_ORTHOLOGUE AFUA_1G01530)"/>
    <property type="match status" value="1"/>
</dbReference>
<dbReference type="PANTHER" id="PTHR34822:SF1">
    <property type="entry name" value="GRPB FAMILY PROTEIN"/>
    <property type="match status" value="1"/>
</dbReference>
<dbReference type="Pfam" id="PF04229">
    <property type="entry name" value="GrpB"/>
    <property type="match status" value="1"/>
</dbReference>
<accession>A0ABW9XI91</accession>